<accession>A0A6G1HFS0</accession>
<evidence type="ECO:0000313" key="1">
    <source>
        <dbReference type="EMBL" id="KAF1991778.1"/>
    </source>
</evidence>
<gene>
    <name evidence="1" type="ORF">K402DRAFT_69480</name>
</gene>
<keyword evidence="2" id="KW-1185">Reference proteome</keyword>
<evidence type="ECO:0000313" key="2">
    <source>
        <dbReference type="Proteomes" id="UP000800041"/>
    </source>
</evidence>
<dbReference type="AlphaFoldDB" id="A0A6G1HFS0"/>
<proteinExistence type="predicted"/>
<reference evidence="1" key="1">
    <citation type="journal article" date="2020" name="Stud. Mycol.">
        <title>101 Dothideomycetes genomes: a test case for predicting lifestyles and emergence of pathogens.</title>
        <authorList>
            <person name="Haridas S."/>
            <person name="Albert R."/>
            <person name="Binder M."/>
            <person name="Bloem J."/>
            <person name="Labutti K."/>
            <person name="Salamov A."/>
            <person name="Andreopoulos B."/>
            <person name="Baker S."/>
            <person name="Barry K."/>
            <person name="Bills G."/>
            <person name="Bluhm B."/>
            <person name="Cannon C."/>
            <person name="Castanera R."/>
            <person name="Culley D."/>
            <person name="Daum C."/>
            <person name="Ezra D."/>
            <person name="Gonzalez J."/>
            <person name="Henrissat B."/>
            <person name="Kuo A."/>
            <person name="Liang C."/>
            <person name="Lipzen A."/>
            <person name="Lutzoni F."/>
            <person name="Magnuson J."/>
            <person name="Mondo S."/>
            <person name="Nolan M."/>
            <person name="Ohm R."/>
            <person name="Pangilinan J."/>
            <person name="Park H.-J."/>
            <person name="Ramirez L."/>
            <person name="Alfaro M."/>
            <person name="Sun H."/>
            <person name="Tritt A."/>
            <person name="Yoshinaga Y."/>
            <person name="Zwiers L.-H."/>
            <person name="Turgeon B."/>
            <person name="Goodwin S."/>
            <person name="Spatafora J."/>
            <person name="Crous P."/>
            <person name="Grigoriev I."/>
        </authorList>
    </citation>
    <scope>NUCLEOTIDE SEQUENCE</scope>
    <source>
        <strain evidence="1">CBS 113979</strain>
    </source>
</reference>
<name>A0A6G1HFS0_9PEZI</name>
<dbReference type="Proteomes" id="UP000800041">
    <property type="component" value="Unassembled WGS sequence"/>
</dbReference>
<dbReference type="EMBL" id="ML977138">
    <property type="protein sequence ID" value="KAF1991778.1"/>
    <property type="molecule type" value="Genomic_DNA"/>
</dbReference>
<protein>
    <submittedName>
        <fullName evidence="1">Uncharacterized protein</fullName>
    </submittedName>
</protein>
<organism evidence="1 2">
    <name type="scientific">Aulographum hederae CBS 113979</name>
    <dbReference type="NCBI Taxonomy" id="1176131"/>
    <lineage>
        <taxon>Eukaryota</taxon>
        <taxon>Fungi</taxon>
        <taxon>Dikarya</taxon>
        <taxon>Ascomycota</taxon>
        <taxon>Pezizomycotina</taxon>
        <taxon>Dothideomycetes</taxon>
        <taxon>Pleosporomycetidae</taxon>
        <taxon>Aulographales</taxon>
        <taxon>Aulographaceae</taxon>
    </lineage>
</organism>
<sequence>MMETMKSMQQDSFSARPLPPDPTILTYETVPTLQDNAELWANTCSICRPIVRDLKIFCSPQEDTFEKQNVYIQWHVIFSRIASVISSVEKQDTCPVISTEKYKVVLCPGIFAARSRSIWRRFWRHRYSVGGFWGDNCQAPRILRDHIGSAITQ</sequence>